<dbReference type="PANTHER" id="PTHR38436:SF1">
    <property type="entry name" value="ESTER CYCLASE"/>
    <property type="match status" value="1"/>
</dbReference>
<dbReference type="AlphaFoldDB" id="A0A4V2YA25"/>
<dbReference type="GO" id="GO:0030638">
    <property type="term" value="P:polyketide metabolic process"/>
    <property type="evidence" value="ECO:0007669"/>
    <property type="project" value="InterPro"/>
</dbReference>
<evidence type="ECO:0000313" key="1">
    <source>
        <dbReference type="EMBL" id="TDD02066.1"/>
    </source>
</evidence>
<dbReference type="InterPro" id="IPR032710">
    <property type="entry name" value="NTF2-like_dom_sf"/>
</dbReference>
<reference evidence="1 2" key="1">
    <citation type="submission" date="2019-03" db="EMBL/GenBank/DDBJ databases">
        <title>Draft genome sequences of novel Actinobacteria.</title>
        <authorList>
            <person name="Sahin N."/>
            <person name="Ay H."/>
            <person name="Saygin H."/>
        </authorList>
    </citation>
    <scope>NUCLEOTIDE SEQUENCE [LARGE SCALE GENOMIC DNA]</scope>
    <source>
        <strain evidence="1 2">KC310</strain>
    </source>
</reference>
<dbReference type="Pfam" id="PF07366">
    <property type="entry name" value="SnoaL"/>
    <property type="match status" value="1"/>
</dbReference>
<proteinExistence type="predicted"/>
<protein>
    <submittedName>
        <fullName evidence="1">Ester cyclase</fullName>
    </submittedName>
</protein>
<dbReference type="EMBL" id="SMKO01000069">
    <property type="protein sequence ID" value="TDD02066.1"/>
    <property type="molecule type" value="Genomic_DNA"/>
</dbReference>
<dbReference type="Gene3D" id="3.10.450.50">
    <property type="match status" value="1"/>
</dbReference>
<sequence length="148" mass="16667">MTTSSTVREARETLVRTHFESEAAQEFDVTMTTMAHPRYELIPTGEVFEGEEQVRGYYHRTRTAFPNQRHDNVRLHHSDTAVIAEFDLLGTHLGELYGIPPTGRSFRCPVVAFFFFDGPEGDKIICERIYFDAATITGQLGISPNPAG</sequence>
<dbReference type="InterPro" id="IPR009959">
    <property type="entry name" value="Cyclase_SnoaL-like"/>
</dbReference>
<organism evidence="1 2">
    <name type="scientific">Nonomuraea deserti</name>
    <dbReference type="NCBI Taxonomy" id="1848322"/>
    <lineage>
        <taxon>Bacteria</taxon>
        <taxon>Bacillati</taxon>
        <taxon>Actinomycetota</taxon>
        <taxon>Actinomycetes</taxon>
        <taxon>Streptosporangiales</taxon>
        <taxon>Streptosporangiaceae</taxon>
        <taxon>Nonomuraea</taxon>
    </lineage>
</organism>
<keyword evidence="2" id="KW-1185">Reference proteome</keyword>
<name>A0A4V2YA25_9ACTN</name>
<comment type="caution">
    <text evidence="1">The sequence shown here is derived from an EMBL/GenBank/DDBJ whole genome shotgun (WGS) entry which is preliminary data.</text>
</comment>
<dbReference type="Proteomes" id="UP000295258">
    <property type="component" value="Unassembled WGS sequence"/>
</dbReference>
<dbReference type="RefSeq" id="WP_132597551.1">
    <property type="nucleotide sequence ID" value="NZ_SMKO01000069.1"/>
</dbReference>
<accession>A0A4V2YA25</accession>
<dbReference type="PANTHER" id="PTHR38436">
    <property type="entry name" value="POLYKETIDE CYCLASE SNOAL-LIKE DOMAIN"/>
    <property type="match status" value="1"/>
</dbReference>
<gene>
    <name evidence="1" type="ORF">E1292_24480</name>
</gene>
<dbReference type="SUPFAM" id="SSF54427">
    <property type="entry name" value="NTF2-like"/>
    <property type="match status" value="1"/>
</dbReference>
<evidence type="ECO:0000313" key="2">
    <source>
        <dbReference type="Proteomes" id="UP000295258"/>
    </source>
</evidence>